<keyword evidence="8" id="KW-0418">Kinase</keyword>
<evidence type="ECO:0000256" key="5">
    <source>
        <dbReference type="ARBA" id="ARBA00022553"/>
    </source>
</evidence>
<evidence type="ECO:0000259" key="15">
    <source>
        <dbReference type="PROSITE" id="PS50885"/>
    </source>
</evidence>
<dbReference type="Gene3D" id="6.10.340.10">
    <property type="match status" value="1"/>
</dbReference>
<feature type="domain" description="HAMP" evidence="15">
    <location>
        <begin position="187"/>
        <end position="240"/>
    </location>
</feature>
<evidence type="ECO:0000256" key="11">
    <source>
        <dbReference type="ARBA" id="ARBA00023136"/>
    </source>
</evidence>
<dbReference type="SMART" id="SM00304">
    <property type="entry name" value="HAMP"/>
    <property type="match status" value="1"/>
</dbReference>
<evidence type="ECO:0000313" key="16">
    <source>
        <dbReference type="EMBL" id="GIM80840.1"/>
    </source>
</evidence>
<comment type="subcellular location">
    <subcellularLocation>
        <location evidence="3">Cell membrane</location>
    </subcellularLocation>
</comment>
<dbReference type="PROSITE" id="PS50109">
    <property type="entry name" value="HIS_KIN"/>
    <property type="match status" value="1"/>
</dbReference>
<keyword evidence="5" id="KW-0597">Phosphoprotein</keyword>
<comment type="caution">
    <text evidence="16">The sequence shown here is derived from an EMBL/GenBank/DDBJ whole genome shotgun (WGS) entry which is preliminary data.</text>
</comment>
<dbReference type="EC" id="2.7.13.3" evidence="4"/>
<dbReference type="SMART" id="SM00387">
    <property type="entry name" value="HATPase_c"/>
    <property type="match status" value="1"/>
</dbReference>
<comment type="cofactor">
    <cofactor evidence="2">
        <name>a divalent metal cation</name>
        <dbReference type="ChEBI" id="CHEBI:60240"/>
    </cofactor>
</comment>
<dbReference type="InterPro" id="IPR003660">
    <property type="entry name" value="HAMP_dom"/>
</dbReference>
<dbReference type="Gene3D" id="1.10.287.130">
    <property type="match status" value="1"/>
</dbReference>
<reference evidence="16" key="1">
    <citation type="submission" date="2021-03" db="EMBL/GenBank/DDBJ databases">
        <title>Whole genome shotgun sequence of Actinoplanes consettensis NBRC 14913.</title>
        <authorList>
            <person name="Komaki H."/>
            <person name="Tamura T."/>
        </authorList>
    </citation>
    <scope>NUCLEOTIDE SEQUENCE</scope>
    <source>
        <strain evidence="16">NBRC 14913</strain>
    </source>
</reference>
<keyword evidence="6" id="KW-0808">Transferase</keyword>
<evidence type="ECO:0000256" key="3">
    <source>
        <dbReference type="ARBA" id="ARBA00004236"/>
    </source>
</evidence>
<dbReference type="CDD" id="cd00082">
    <property type="entry name" value="HisKA"/>
    <property type="match status" value="1"/>
</dbReference>
<dbReference type="InterPro" id="IPR003661">
    <property type="entry name" value="HisK_dim/P_dom"/>
</dbReference>
<accession>A0A919SYU9</accession>
<dbReference type="GO" id="GO:0005886">
    <property type="term" value="C:plasma membrane"/>
    <property type="evidence" value="ECO:0007669"/>
    <property type="project" value="UniProtKB-SubCell"/>
</dbReference>
<dbReference type="PANTHER" id="PTHR45436:SF5">
    <property type="entry name" value="SENSOR HISTIDINE KINASE TRCS"/>
    <property type="match status" value="1"/>
</dbReference>
<feature type="region of interest" description="Disordered" evidence="12">
    <location>
        <begin position="440"/>
        <end position="483"/>
    </location>
</feature>
<comment type="catalytic activity">
    <reaction evidence="1">
        <text>ATP + protein L-histidine = ADP + protein N-phospho-L-histidine.</text>
        <dbReference type="EC" id="2.7.13.3"/>
    </reaction>
</comment>
<name>A0A919SYU9_9ACTN</name>
<keyword evidence="10" id="KW-0902">Two-component regulatory system</keyword>
<dbReference type="GO" id="GO:0005509">
    <property type="term" value="F:calcium ion binding"/>
    <property type="evidence" value="ECO:0007669"/>
    <property type="project" value="UniProtKB-ARBA"/>
</dbReference>
<sequence length="483" mass="50576">MIRSIRARLTLALVVLLAGGLVIVATGSVLLVRRYLTDRVEEGLSNASVKISARSAGGFTLPLGQLALVTPESGTAVAVDAAGHVLVSTGQATLTDPAALVAAAADLDPGDTRVIEDPLPAVVARIHTPGLRILLREGGTAVSAEYVVVGVPIANDRKVVRLISIVNGVGALIALALMGLLASLFIRIGLRPLTRMAGTADAIAAGERHLRLPAGGTGPETDLLAAAVNKAFDAQRRAEDRLRTFVADASHELRTPLSTVHGWIDLYVQGGLRDPDQLDHAMVRVEAEVGRMRLLVDELSLLARLDAARPLRREPVDVVALAAEVVEDALVVTADRDITLTGVPHAFLDADGPRLQQVLRNLVGNAVQHTRPGTSVQVTVSVRPEHVDIEVRDRGDGIPPEHLAHVFERFYRADPSRSRDPGGSGLGLAIVEAIVAAHGGTTGVTSTPGEGTTVRVTLPEGRHPDGPGRSGTPGRPAEPGPAH</sequence>
<evidence type="ECO:0000256" key="9">
    <source>
        <dbReference type="ARBA" id="ARBA00022989"/>
    </source>
</evidence>
<dbReference type="FunFam" id="1.10.287.130:FF:000001">
    <property type="entry name" value="Two-component sensor histidine kinase"/>
    <property type="match status" value="1"/>
</dbReference>
<evidence type="ECO:0000313" key="17">
    <source>
        <dbReference type="Proteomes" id="UP000680865"/>
    </source>
</evidence>
<dbReference type="Pfam" id="PF00672">
    <property type="entry name" value="HAMP"/>
    <property type="match status" value="1"/>
</dbReference>
<dbReference type="SMART" id="SM00388">
    <property type="entry name" value="HisKA"/>
    <property type="match status" value="1"/>
</dbReference>
<dbReference type="InterPro" id="IPR036890">
    <property type="entry name" value="HATPase_C_sf"/>
</dbReference>
<feature type="transmembrane region" description="Helical" evidence="13">
    <location>
        <begin position="162"/>
        <end position="186"/>
    </location>
</feature>
<feature type="domain" description="Histidine kinase" evidence="14">
    <location>
        <begin position="248"/>
        <end position="462"/>
    </location>
</feature>
<protein>
    <recommendedName>
        <fullName evidence="4">histidine kinase</fullName>
        <ecNumber evidence="4">2.7.13.3</ecNumber>
    </recommendedName>
</protein>
<evidence type="ECO:0000256" key="7">
    <source>
        <dbReference type="ARBA" id="ARBA00022692"/>
    </source>
</evidence>
<dbReference type="SUPFAM" id="SSF55874">
    <property type="entry name" value="ATPase domain of HSP90 chaperone/DNA topoisomerase II/histidine kinase"/>
    <property type="match status" value="1"/>
</dbReference>
<dbReference type="InterPro" id="IPR003594">
    <property type="entry name" value="HATPase_dom"/>
</dbReference>
<dbReference type="InterPro" id="IPR036097">
    <property type="entry name" value="HisK_dim/P_sf"/>
</dbReference>
<gene>
    <name evidence="16" type="ORF">Aco04nite_73010</name>
</gene>
<proteinExistence type="predicted"/>
<dbReference type="FunFam" id="3.30.565.10:FF:000006">
    <property type="entry name" value="Sensor histidine kinase WalK"/>
    <property type="match status" value="1"/>
</dbReference>
<dbReference type="CDD" id="cd00075">
    <property type="entry name" value="HATPase"/>
    <property type="match status" value="1"/>
</dbReference>
<dbReference type="InterPro" id="IPR004358">
    <property type="entry name" value="Sig_transdc_His_kin-like_C"/>
</dbReference>
<dbReference type="InterPro" id="IPR050428">
    <property type="entry name" value="TCS_sensor_his_kinase"/>
</dbReference>
<dbReference type="Pfam" id="PF02518">
    <property type="entry name" value="HATPase_c"/>
    <property type="match status" value="1"/>
</dbReference>
<organism evidence="16 17">
    <name type="scientific">Winogradskya consettensis</name>
    <dbReference type="NCBI Taxonomy" id="113560"/>
    <lineage>
        <taxon>Bacteria</taxon>
        <taxon>Bacillati</taxon>
        <taxon>Actinomycetota</taxon>
        <taxon>Actinomycetes</taxon>
        <taxon>Micromonosporales</taxon>
        <taxon>Micromonosporaceae</taxon>
        <taxon>Winogradskya</taxon>
    </lineage>
</organism>
<dbReference type="EMBL" id="BOQP01000044">
    <property type="protein sequence ID" value="GIM80840.1"/>
    <property type="molecule type" value="Genomic_DNA"/>
</dbReference>
<dbReference type="Pfam" id="PF00512">
    <property type="entry name" value="HisKA"/>
    <property type="match status" value="1"/>
</dbReference>
<keyword evidence="17" id="KW-1185">Reference proteome</keyword>
<dbReference type="PROSITE" id="PS50885">
    <property type="entry name" value="HAMP"/>
    <property type="match status" value="1"/>
</dbReference>
<keyword evidence="7 13" id="KW-0812">Transmembrane</keyword>
<evidence type="ECO:0000256" key="8">
    <source>
        <dbReference type="ARBA" id="ARBA00022777"/>
    </source>
</evidence>
<evidence type="ECO:0000256" key="10">
    <source>
        <dbReference type="ARBA" id="ARBA00023012"/>
    </source>
</evidence>
<dbReference type="InterPro" id="IPR005467">
    <property type="entry name" value="His_kinase_dom"/>
</dbReference>
<evidence type="ECO:0000256" key="1">
    <source>
        <dbReference type="ARBA" id="ARBA00000085"/>
    </source>
</evidence>
<dbReference type="RefSeq" id="WP_213001747.1">
    <property type="nucleotide sequence ID" value="NZ_BAAATW010000020.1"/>
</dbReference>
<evidence type="ECO:0000256" key="4">
    <source>
        <dbReference type="ARBA" id="ARBA00012438"/>
    </source>
</evidence>
<dbReference type="Gene3D" id="3.30.565.10">
    <property type="entry name" value="Histidine kinase-like ATPase, C-terminal domain"/>
    <property type="match status" value="1"/>
</dbReference>
<dbReference type="PRINTS" id="PR00344">
    <property type="entry name" value="BCTRLSENSOR"/>
</dbReference>
<evidence type="ECO:0000256" key="13">
    <source>
        <dbReference type="SAM" id="Phobius"/>
    </source>
</evidence>
<evidence type="ECO:0000259" key="14">
    <source>
        <dbReference type="PROSITE" id="PS50109"/>
    </source>
</evidence>
<dbReference type="SUPFAM" id="SSF47384">
    <property type="entry name" value="Homodimeric domain of signal transducing histidine kinase"/>
    <property type="match status" value="1"/>
</dbReference>
<keyword evidence="11 13" id="KW-0472">Membrane</keyword>
<dbReference type="Proteomes" id="UP000680865">
    <property type="component" value="Unassembled WGS sequence"/>
</dbReference>
<dbReference type="GO" id="GO:0000155">
    <property type="term" value="F:phosphorelay sensor kinase activity"/>
    <property type="evidence" value="ECO:0007669"/>
    <property type="project" value="InterPro"/>
</dbReference>
<evidence type="ECO:0000256" key="6">
    <source>
        <dbReference type="ARBA" id="ARBA00022679"/>
    </source>
</evidence>
<evidence type="ECO:0000256" key="2">
    <source>
        <dbReference type="ARBA" id="ARBA00001968"/>
    </source>
</evidence>
<evidence type="ECO:0000256" key="12">
    <source>
        <dbReference type="SAM" id="MobiDB-lite"/>
    </source>
</evidence>
<dbReference type="PANTHER" id="PTHR45436">
    <property type="entry name" value="SENSOR HISTIDINE KINASE YKOH"/>
    <property type="match status" value="1"/>
</dbReference>
<dbReference type="AlphaFoldDB" id="A0A919SYU9"/>
<keyword evidence="9 13" id="KW-1133">Transmembrane helix</keyword>